<dbReference type="GO" id="GO:0006106">
    <property type="term" value="P:fumarate metabolic process"/>
    <property type="evidence" value="ECO:0007669"/>
    <property type="project" value="InterPro"/>
</dbReference>
<feature type="domain" description="Fumarate lyase N-terminal" evidence="3">
    <location>
        <begin position="4"/>
        <end position="92"/>
    </location>
</feature>
<dbReference type="PANTHER" id="PTHR11444:SF1">
    <property type="entry name" value="FUMARATE HYDRATASE, MITOCHONDRIAL"/>
    <property type="match status" value="1"/>
</dbReference>
<organism evidence="4 5">
    <name type="scientific">Drosophila lebanonensis</name>
    <name type="common">Fruit fly</name>
    <name type="synonym">Scaptodrosophila lebanonensis</name>
    <dbReference type="NCBI Taxonomy" id="7225"/>
    <lineage>
        <taxon>Eukaryota</taxon>
        <taxon>Metazoa</taxon>
        <taxon>Ecdysozoa</taxon>
        <taxon>Arthropoda</taxon>
        <taxon>Hexapoda</taxon>
        <taxon>Insecta</taxon>
        <taxon>Pterygota</taxon>
        <taxon>Neoptera</taxon>
        <taxon>Endopterygota</taxon>
        <taxon>Diptera</taxon>
        <taxon>Brachycera</taxon>
        <taxon>Muscomorpha</taxon>
        <taxon>Ephydroidea</taxon>
        <taxon>Drosophilidae</taxon>
        <taxon>Scaptodrosophila</taxon>
    </lineage>
</organism>
<dbReference type="UniPathway" id="UPA00223">
    <property type="reaction ID" value="UER01007"/>
</dbReference>
<evidence type="ECO:0000313" key="5">
    <source>
        <dbReference type="RefSeq" id="XP_030385903.1"/>
    </source>
</evidence>
<dbReference type="EC" id="4.2.1.2" evidence="2"/>
<dbReference type="PRINTS" id="PR00149">
    <property type="entry name" value="FUMRATELYASE"/>
</dbReference>
<dbReference type="GO" id="GO:0006108">
    <property type="term" value="P:malate metabolic process"/>
    <property type="evidence" value="ECO:0007669"/>
    <property type="project" value="TreeGrafter"/>
</dbReference>
<protein>
    <recommendedName>
        <fullName evidence="2">fumarate hydratase</fullName>
        <ecNumber evidence="2">4.2.1.2</ecNumber>
    </recommendedName>
</protein>
<dbReference type="InterPro" id="IPR024083">
    <property type="entry name" value="Fumarase/histidase_N"/>
</dbReference>
<reference evidence="5" key="1">
    <citation type="submission" date="2025-08" db="UniProtKB">
        <authorList>
            <consortium name="RefSeq"/>
        </authorList>
    </citation>
    <scope>IDENTIFICATION</scope>
    <source>
        <strain evidence="5">11010-0011.00</strain>
        <tissue evidence="5">Whole body</tissue>
    </source>
</reference>
<keyword evidence="4" id="KW-1185">Reference proteome</keyword>
<dbReference type="InterPro" id="IPR005677">
    <property type="entry name" value="Fum_hydII"/>
</dbReference>
<dbReference type="AlphaFoldDB" id="A0A6J2UER4"/>
<dbReference type="GO" id="GO:0004333">
    <property type="term" value="F:fumarate hydratase activity"/>
    <property type="evidence" value="ECO:0007669"/>
    <property type="project" value="UniProtKB-EC"/>
</dbReference>
<sequence length="207" mass="22492">MSRTEEAIFEPRLCVKAVVQAMGILKKPAAEVNKEFGLDAKISTAISNAADEVISGKLYDENHFPLPIWQTGSGTQTNMNVNEVIIGIELMKRLSLKRQDAVPLTPGQELTLGGTAVGTGLNTRKGFAEGFAELTCLPFETAPNFFEALAARDAMVEVHGALNTIAVSIMKIANDIRFLGSGPRCGLDKYPRSLNHPDFPSMFIRLK</sequence>
<dbReference type="InterPro" id="IPR008948">
    <property type="entry name" value="L-Aspartase-like"/>
</dbReference>
<gene>
    <name evidence="5" type="primary">LOC115632792</name>
</gene>
<comment type="similarity">
    <text evidence="1">Belongs to the class-II fumarase/aspartase family. Fumarase subfamily.</text>
</comment>
<dbReference type="SUPFAM" id="SSF48557">
    <property type="entry name" value="L-aspartase-like"/>
    <property type="match status" value="1"/>
</dbReference>
<dbReference type="GO" id="GO:0005739">
    <property type="term" value="C:mitochondrion"/>
    <property type="evidence" value="ECO:0007669"/>
    <property type="project" value="TreeGrafter"/>
</dbReference>
<dbReference type="InterPro" id="IPR000362">
    <property type="entry name" value="Fumarate_lyase_fam"/>
</dbReference>
<dbReference type="Proteomes" id="UP000504634">
    <property type="component" value="Unplaced"/>
</dbReference>
<evidence type="ECO:0000256" key="1">
    <source>
        <dbReference type="ARBA" id="ARBA00009084"/>
    </source>
</evidence>
<dbReference type="PANTHER" id="PTHR11444">
    <property type="entry name" value="ASPARTATEAMMONIA/ARGININOSUCCINATE/ADENYLOSUCCINATE LYASE"/>
    <property type="match status" value="1"/>
</dbReference>
<evidence type="ECO:0000259" key="3">
    <source>
        <dbReference type="Pfam" id="PF00206"/>
    </source>
</evidence>
<dbReference type="OrthoDB" id="1738025at2759"/>
<dbReference type="Gene3D" id="1.10.275.10">
    <property type="entry name" value="Fumarase/aspartase (N-terminal domain)"/>
    <property type="match status" value="1"/>
</dbReference>
<dbReference type="GeneID" id="115632792"/>
<dbReference type="GO" id="GO:0006099">
    <property type="term" value="P:tricarboxylic acid cycle"/>
    <property type="evidence" value="ECO:0007669"/>
    <property type="project" value="UniProtKB-UniPathway"/>
</dbReference>
<accession>A0A6J2UER4</accession>
<dbReference type="Gene3D" id="1.20.200.10">
    <property type="entry name" value="Fumarase/aspartase (Central domain)"/>
    <property type="match status" value="1"/>
</dbReference>
<name>A0A6J2UER4_DROLE</name>
<dbReference type="InterPro" id="IPR022761">
    <property type="entry name" value="Fumarate_lyase_N"/>
</dbReference>
<dbReference type="RefSeq" id="XP_030385903.1">
    <property type="nucleotide sequence ID" value="XM_030530043.1"/>
</dbReference>
<dbReference type="Pfam" id="PF00206">
    <property type="entry name" value="Lyase_1"/>
    <property type="match status" value="2"/>
</dbReference>
<evidence type="ECO:0000256" key="2">
    <source>
        <dbReference type="ARBA" id="ARBA00012921"/>
    </source>
</evidence>
<evidence type="ECO:0000313" key="4">
    <source>
        <dbReference type="Proteomes" id="UP000504634"/>
    </source>
</evidence>
<feature type="domain" description="Fumarate lyase N-terminal" evidence="3">
    <location>
        <begin position="109"/>
        <end position="189"/>
    </location>
</feature>
<proteinExistence type="inferred from homology"/>